<feature type="domain" description="Spaetzle" evidence="5">
    <location>
        <begin position="139"/>
        <end position="238"/>
    </location>
</feature>
<dbReference type="GO" id="GO:0005121">
    <property type="term" value="F:Toll binding"/>
    <property type="evidence" value="ECO:0007669"/>
    <property type="project" value="TreeGrafter"/>
</dbReference>
<evidence type="ECO:0000313" key="6">
    <source>
        <dbReference type="EMBL" id="KZS11698.1"/>
    </source>
</evidence>
<dbReference type="PANTHER" id="PTHR23199:SF12">
    <property type="entry name" value="NEUROTROPHIN 1-RELATED"/>
    <property type="match status" value="1"/>
</dbReference>
<keyword evidence="7" id="KW-1185">Reference proteome</keyword>
<evidence type="ECO:0000256" key="1">
    <source>
        <dbReference type="ARBA" id="ARBA00022729"/>
    </source>
</evidence>
<reference evidence="6 7" key="1">
    <citation type="submission" date="2016-03" db="EMBL/GenBank/DDBJ databases">
        <title>EvidentialGene: Evidence-directed Construction of Genes on Genomes.</title>
        <authorList>
            <person name="Gilbert D.G."/>
            <person name="Choi J.-H."/>
            <person name="Mockaitis K."/>
            <person name="Colbourne J."/>
            <person name="Pfrender M."/>
        </authorList>
    </citation>
    <scope>NUCLEOTIDE SEQUENCE [LARGE SCALE GENOMIC DNA]</scope>
    <source>
        <strain evidence="6 7">Xinb3</strain>
        <tissue evidence="6">Complete organism</tissue>
    </source>
</reference>
<sequence length="243" mass="27881">MLFRHWTATAPQSDDFQTLIPAQQTKQQTFLKKKKTKEKMAFKFLIFATMMVVTMANRKSSYVPPPYKPGYPAAKYEDVPACAKNNPKPWCLSDPDYPTYDVQKALDQHYQQVLALYKDVKATTSNSVDDLKDLEEETYLCPSSTAYVQPMRAVNVDGKWRVIVNKVESYDYLFTQSARIEECDVEVGSSCPLVSSCYESKCIQKNIFHRFLVFNPYDYYFPFAIENFELPASCGCVVGAFFP</sequence>
<evidence type="ECO:0000256" key="3">
    <source>
        <dbReference type="ARBA" id="ARBA00023180"/>
    </source>
</evidence>
<dbReference type="Pfam" id="PF16077">
    <property type="entry name" value="Spaetzle"/>
    <property type="match status" value="1"/>
</dbReference>
<evidence type="ECO:0000256" key="2">
    <source>
        <dbReference type="ARBA" id="ARBA00023157"/>
    </source>
</evidence>
<dbReference type="SUPFAM" id="SSF57501">
    <property type="entry name" value="Cystine-knot cytokines"/>
    <property type="match status" value="1"/>
</dbReference>
<organism evidence="6 7">
    <name type="scientific">Daphnia magna</name>
    <dbReference type="NCBI Taxonomy" id="35525"/>
    <lineage>
        <taxon>Eukaryota</taxon>
        <taxon>Metazoa</taxon>
        <taxon>Ecdysozoa</taxon>
        <taxon>Arthropoda</taxon>
        <taxon>Crustacea</taxon>
        <taxon>Branchiopoda</taxon>
        <taxon>Diplostraca</taxon>
        <taxon>Cladocera</taxon>
        <taxon>Anomopoda</taxon>
        <taxon>Daphniidae</taxon>
        <taxon>Daphnia</taxon>
    </lineage>
</organism>
<feature type="transmembrane region" description="Helical" evidence="4">
    <location>
        <begin position="40"/>
        <end position="56"/>
    </location>
</feature>
<dbReference type="GO" id="GO:0008083">
    <property type="term" value="F:growth factor activity"/>
    <property type="evidence" value="ECO:0007669"/>
    <property type="project" value="TreeGrafter"/>
</dbReference>
<dbReference type="GO" id="GO:0021556">
    <property type="term" value="P:central nervous system formation"/>
    <property type="evidence" value="ECO:0007669"/>
    <property type="project" value="TreeGrafter"/>
</dbReference>
<protein>
    <recommendedName>
        <fullName evidence="5">Spaetzle domain-containing protein</fullName>
    </recommendedName>
</protein>
<dbReference type="InterPro" id="IPR032104">
    <property type="entry name" value="Spaetzle"/>
</dbReference>
<dbReference type="PANTHER" id="PTHR23199">
    <property type="entry name" value="NEUROTROPHIN 1-RELATED"/>
    <property type="match status" value="1"/>
</dbReference>
<keyword evidence="4" id="KW-1133">Transmembrane helix</keyword>
<dbReference type="GO" id="GO:0005615">
    <property type="term" value="C:extracellular space"/>
    <property type="evidence" value="ECO:0007669"/>
    <property type="project" value="UniProtKB-ARBA"/>
</dbReference>
<proteinExistence type="predicted"/>
<dbReference type="Proteomes" id="UP000076858">
    <property type="component" value="Unassembled WGS sequence"/>
</dbReference>
<dbReference type="InterPro" id="IPR052444">
    <property type="entry name" value="Spz/Toll_ligand-like"/>
</dbReference>
<keyword evidence="4" id="KW-0472">Membrane</keyword>
<keyword evidence="3" id="KW-0325">Glycoprotein</keyword>
<evidence type="ECO:0000313" key="7">
    <source>
        <dbReference type="Proteomes" id="UP000076858"/>
    </source>
</evidence>
<dbReference type="GO" id="GO:0045087">
    <property type="term" value="P:innate immune response"/>
    <property type="evidence" value="ECO:0007669"/>
    <property type="project" value="TreeGrafter"/>
</dbReference>
<dbReference type="AlphaFoldDB" id="A0A164UV49"/>
<accession>A0A164UV49</accession>
<comment type="caution">
    <text evidence="6">The sequence shown here is derived from an EMBL/GenBank/DDBJ whole genome shotgun (WGS) entry which is preliminary data.</text>
</comment>
<name>A0A164UV49_9CRUS</name>
<dbReference type="InterPro" id="IPR029034">
    <property type="entry name" value="Cystine-knot_cytokine"/>
</dbReference>
<keyword evidence="4" id="KW-0812">Transmembrane</keyword>
<evidence type="ECO:0000259" key="5">
    <source>
        <dbReference type="Pfam" id="PF16077"/>
    </source>
</evidence>
<dbReference type="FunFam" id="2.10.90.10:FF:000035">
    <property type="entry name" value="Spz1"/>
    <property type="match status" value="1"/>
</dbReference>
<dbReference type="Gene3D" id="2.10.90.10">
    <property type="entry name" value="Cystine-knot cytokines"/>
    <property type="match status" value="1"/>
</dbReference>
<evidence type="ECO:0000256" key="4">
    <source>
        <dbReference type="SAM" id="Phobius"/>
    </source>
</evidence>
<keyword evidence="1" id="KW-0732">Signal</keyword>
<keyword evidence="2" id="KW-1015">Disulfide bond</keyword>
<dbReference type="EMBL" id="LRGB01001574">
    <property type="protein sequence ID" value="KZS11698.1"/>
    <property type="molecule type" value="Genomic_DNA"/>
</dbReference>
<gene>
    <name evidence="6" type="ORF">APZ42_023651</name>
</gene>
<dbReference type="OrthoDB" id="6492393at2759"/>